<organism evidence="2 3">
    <name type="scientific">Choiromyces venosus 120613-1</name>
    <dbReference type="NCBI Taxonomy" id="1336337"/>
    <lineage>
        <taxon>Eukaryota</taxon>
        <taxon>Fungi</taxon>
        <taxon>Dikarya</taxon>
        <taxon>Ascomycota</taxon>
        <taxon>Pezizomycotina</taxon>
        <taxon>Pezizomycetes</taxon>
        <taxon>Pezizales</taxon>
        <taxon>Tuberaceae</taxon>
        <taxon>Choiromyces</taxon>
    </lineage>
</organism>
<protein>
    <submittedName>
        <fullName evidence="2">Uncharacterized protein</fullName>
    </submittedName>
</protein>
<reference evidence="2 3" key="1">
    <citation type="journal article" date="2018" name="Nat. Ecol. Evol.">
        <title>Pezizomycetes genomes reveal the molecular basis of ectomycorrhizal truffle lifestyle.</title>
        <authorList>
            <person name="Murat C."/>
            <person name="Payen T."/>
            <person name="Noel B."/>
            <person name="Kuo A."/>
            <person name="Morin E."/>
            <person name="Chen J."/>
            <person name="Kohler A."/>
            <person name="Krizsan K."/>
            <person name="Balestrini R."/>
            <person name="Da Silva C."/>
            <person name="Montanini B."/>
            <person name="Hainaut M."/>
            <person name="Levati E."/>
            <person name="Barry K.W."/>
            <person name="Belfiori B."/>
            <person name="Cichocki N."/>
            <person name="Clum A."/>
            <person name="Dockter R.B."/>
            <person name="Fauchery L."/>
            <person name="Guy J."/>
            <person name="Iotti M."/>
            <person name="Le Tacon F."/>
            <person name="Lindquist E.A."/>
            <person name="Lipzen A."/>
            <person name="Malagnac F."/>
            <person name="Mello A."/>
            <person name="Molinier V."/>
            <person name="Miyauchi S."/>
            <person name="Poulain J."/>
            <person name="Riccioni C."/>
            <person name="Rubini A."/>
            <person name="Sitrit Y."/>
            <person name="Splivallo R."/>
            <person name="Traeger S."/>
            <person name="Wang M."/>
            <person name="Zifcakova L."/>
            <person name="Wipf D."/>
            <person name="Zambonelli A."/>
            <person name="Paolocci F."/>
            <person name="Nowrousian M."/>
            <person name="Ottonello S."/>
            <person name="Baldrian P."/>
            <person name="Spatafora J.W."/>
            <person name="Henrissat B."/>
            <person name="Nagy L.G."/>
            <person name="Aury J.M."/>
            <person name="Wincker P."/>
            <person name="Grigoriev I.V."/>
            <person name="Bonfante P."/>
            <person name="Martin F.M."/>
        </authorList>
    </citation>
    <scope>NUCLEOTIDE SEQUENCE [LARGE SCALE GENOMIC DNA]</scope>
    <source>
        <strain evidence="2 3">120613-1</strain>
    </source>
</reference>
<evidence type="ECO:0000256" key="1">
    <source>
        <dbReference type="SAM" id="MobiDB-lite"/>
    </source>
</evidence>
<sequence>MPLTRTHKYPLHCVLKKKPEFSPKLIPPHSWVSPVPIYISIHIPHLTSSFLSSANFNLASSSLPPPHPSTQPSSPPLSLSYPPVPLSHPENLLDTYPLSP</sequence>
<gene>
    <name evidence="2" type="ORF">L873DRAFT_1811861</name>
</gene>
<name>A0A3N4JFI6_9PEZI</name>
<evidence type="ECO:0000313" key="3">
    <source>
        <dbReference type="Proteomes" id="UP000276215"/>
    </source>
</evidence>
<feature type="region of interest" description="Disordered" evidence="1">
    <location>
        <begin position="61"/>
        <end position="100"/>
    </location>
</feature>
<proteinExistence type="predicted"/>
<evidence type="ECO:0000313" key="2">
    <source>
        <dbReference type="EMBL" id="RPA96037.1"/>
    </source>
</evidence>
<accession>A0A3N4JFI6</accession>
<dbReference type="AlphaFoldDB" id="A0A3N4JFI6"/>
<dbReference type="EMBL" id="ML120418">
    <property type="protein sequence ID" value="RPA96037.1"/>
    <property type="molecule type" value="Genomic_DNA"/>
</dbReference>
<feature type="compositionally biased region" description="Pro residues" evidence="1">
    <location>
        <begin position="63"/>
        <end position="75"/>
    </location>
</feature>
<keyword evidence="3" id="KW-1185">Reference proteome</keyword>
<dbReference type="Proteomes" id="UP000276215">
    <property type="component" value="Unassembled WGS sequence"/>
</dbReference>